<feature type="region of interest" description="Disordered" evidence="7">
    <location>
        <begin position="1"/>
        <end position="35"/>
    </location>
</feature>
<keyword evidence="3" id="KW-0433">Leucine-rich repeat</keyword>
<dbReference type="InterPro" id="IPR041075">
    <property type="entry name" value="NOD1/2_WH"/>
</dbReference>
<evidence type="ECO:0000256" key="2">
    <source>
        <dbReference type="ARBA" id="ARBA00022490"/>
    </source>
</evidence>
<keyword evidence="5" id="KW-0547">Nucleotide-binding</keyword>
<keyword evidence="6" id="KW-0067">ATP-binding</keyword>
<dbReference type="PANTHER" id="PTHR24106">
    <property type="entry name" value="NACHT, LRR AND CARD DOMAINS-CONTAINING"/>
    <property type="match status" value="1"/>
</dbReference>
<dbReference type="InterPro" id="IPR001870">
    <property type="entry name" value="B30.2/SPRY"/>
</dbReference>
<dbReference type="Pfam" id="PF13765">
    <property type="entry name" value="PRY"/>
    <property type="match status" value="1"/>
</dbReference>
<evidence type="ECO:0000313" key="11">
    <source>
        <dbReference type="Proteomes" id="UP000823561"/>
    </source>
</evidence>
<dbReference type="Proteomes" id="UP000823561">
    <property type="component" value="Chromosome 7"/>
</dbReference>
<dbReference type="SMART" id="SM01288">
    <property type="entry name" value="FISNA"/>
    <property type="match status" value="1"/>
</dbReference>
<feature type="domain" description="NACHT" evidence="9">
    <location>
        <begin position="187"/>
        <end position="322"/>
    </location>
</feature>
<dbReference type="PRINTS" id="PR01407">
    <property type="entry name" value="BUTYPHLNCDUF"/>
</dbReference>
<keyword evidence="2" id="KW-0963">Cytoplasm</keyword>
<evidence type="ECO:0000256" key="1">
    <source>
        <dbReference type="ARBA" id="ARBA00004496"/>
    </source>
</evidence>
<dbReference type="InterPro" id="IPR043136">
    <property type="entry name" value="B30.2/SPRY_sf"/>
</dbReference>
<keyword evidence="4" id="KW-0677">Repeat</keyword>
<evidence type="ECO:0000256" key="6">
    <source>
        <dbReference type="ARBA" id="ARBA00022840"/>
    </source>
</evidence>
<dbReference type="InterPro" id="IPR027417">
    <property type="entry name" value="P-loop_NTPase"/>
</dbReference>
<sequence>MAETEKLEECSNQVKRKRSPSPTIGESAADTFKKSVQPASVSSSITAETGGVVVSPNLAGNIIHGPVSIQVFSGSAGATSAQKEDVRSSVSCDAKTDDVIIKSISDRTKRRLKSTEYLFEGTEVRRKEKLCEVYTELCITDGVSDEVKTQHELRQMEVQFQRERFAQAAINYNDIFKLSAEPGEHIRTVMTKGIAGIGKSVTVQKFILDWREKRANRDVDFILMLPFRELNLFIDDQYSLHGLLCEFHPELRNIPNVELFDKAKIILIFDGLDESKFCLNFKGKGSLSSITDTSSVCMLIVNLLKENLLPSASIWITSRPAAAHQIPPEYIDRWTEIQGFNDEQKEQYFRNKIKDGPEADRLMKQIKASRSLYIMSSIPVFCWILATVILRTGTKGKQAIPQTLTELFAHFLLIQLTRTEQKNEDPDDKDVRQVLNSNKDVILKLAELAYRELEKDNALFSEENLKDCRIDIQDLEKSGMCTEVFVSETVILQKKVFSFVHLSIQEFLAALFVFYSFSTGNLEVLKSFAMEGQQLHDLLESAVRKSLQSQNGHLDLFLRFLLGLSLESNQKLLKGLLMHTQENSGSIKRTVQYIKNTINRHNQSTERCMNLLLCLLELKDRSLHEEVQRYVESGELLSPAICSTLAYIRLVSEDTQEMFDLTKYNTTDKGRMRLVIAVRSCRKARLVHCGLTKDSCETISSALKLEGSQLMEVDLSYNAVGDSGVSMLLEGLTDRNSRLHTLRMASCDLTGSTCRSLASALQLAESHLRELDLTNNDLTDSGVAELYSALCHQDCKLKTLRLAQCNLTGDSCVKLASALRSAHSTILELDLSNNDLGDSGVEGLCAALGDLNCKLEMLKLSGCLVTEKGCGFLSSALRQCPSRLRELDLSYNYPGDTGCLKDKECHLEKLNVDHNDGCWLKPGLQKYAWELTLDINTVHPEVQLSDGNRTLTHVDKEQPYLDHPERFDHCPQVLCTEGLRGRHYWEAEWSGGEAVIGVAYRSIRRKMWGADCKIGLDDKSCGLWCEGGRYSMRHNKNKTIIPPPASSSSSSSNPTHSKRVGVYLDWPAGTLSFFSVSSGRLVHMHTFYSTFTDPLYPGFWVHVDSSVSLCQVT</sequence>
<organism evidence="10 11">
    <name type="scientific">Alosa alosa</name>
    <name type="common">allis shad</name>
    <dbReference type="NCBI Taxonomy" id="278164"/>
    <lineage>
        <taxon>Eukaryota</taxon>
        <taxon>Metazoa</taxon>
        <taxon>Chordata</taxon>
        <taxon>Craniata</taxon>
        <taxon>Vertebrata</taxon>
        <taxon>Euteleostomi</taxon>
        <taxon>Actinopterygii</taxon>
        <taxon>Neopterygii</taxon>
        <taxon>Teleostei</taxon>
        <taxon>Clupei</taxon>
        <taxon>Clupeiformes</taxon>
        <taxon>Clupeoidei</taxon>
        <taxon>Clupeidae</taxon>
        <taxon>Alosa</taxon>
    </lineage>
</organism>
<comment type="subcellular location">
    <subcellularLocation>
        <location evidence="1">Cytoplasm</location>
    </subcellularLocation>
</comment>
<dbReference type="Pfam" id="PF17779">
    <property type="entry name" value="WHD_NOD2"/>
    <property type="match status" value="1"/>
</dbReference>
<dbReference type="PROSITE" id="PS50837">
    <property type="entry name" value="NACHT"/>
    <property type="match status" value="1"/>
</dbReference>
<dbReference type="InterPro" id="IPR003879">
    <property type="entry name" value="Butyrophylin_SPRY"/>
</dbReference>
<dbReference type="InterPro" id="IPR007111">
    <property type="entry name" value="NACHT_NTPase"/>
</dbReference>
<dbReference type="Pfam" id="PF17776">
    <property type="entry name" value="NLRC4_HD2"/>
    <property type="match status" value="1"/>
</dbReference>
<evidence type="ECO:0000259" key="8">
    <source>
        <dbReference type="PROSITE" id="PS50188"/>
    </source>
</evidence>
<evidence type="ECO:0000256" key="7">
    <source>
        <dbReference type="SAM" id="MobiDB-lite"/>
    </source>
</evidence>
<dbReference type="Gene3D" id="2.60.120.920">
    <property type="match status" value="1"/>
</dbReference>
<dbReference type="SMART" id="SM00368">
    <property type="entry name" value="LRR_RI"/>
    <property type="match status" value="6"/>
</dbReference>
<name>A0AAV6GWQ9_9TELE</name>
<dbReference type="SMART" id="SM00449">
    <property type="entry name" value="SPRY"/>
    <property type="match status" value="1"/>
</dbReference>
<evidence type="ECO:0000259" key="9">
    <source>
        <dbReference type="PROSITE" id="PS50837"/>
    </source>
</evidence>
<dbReference type="InterPro" id="IPR001611">
    <property type="entry name" value="Leu-rich_rpt"/>
</dbReference>
<dbReference type="InterPro" id="IPR041267">
    <property type="entry name" value="NLRP_HD2"/>
</dbReference>
<evidence type="ECO:0000256" key="4">
    <source>
        <dbReference type="ARBA" id="ARBA00022737"/>
    </source>
</evidence>
<dbReference type="Pfam" id="PF14484">
    <property type="entry name" value="FISNA"/>
    <property type="match status" value="1"/>
</dbReference>
<dbReference type="AlphaFoldDB" id="A0AAV6GWQ9"/>
<proteinExistence type="predicted"/>
<dbReference type="InterPro" id="IPR003877">
    <property type="entry name" value="SPRY_dom"/>
</dbReference>
<evidence type="ECO:0000256" key="3">
    <source>
        <dbReference type="ARBA" id="ARBA00022614"/>
    </source>
</evidence>
<keyword evidence="11" id="KW-1185">Reference proteome</keyword>
<evidence type="ECO:0000313" key="10">
    <source>
        <dbReference type="EMBL" id="KAG5278097.1"/>
    </source>
</evidence>
<dbReference type="PROSITE" id="PS50188">
    <property type="entry name" value="B302_SPRY"/>
    <property type="match status" value="1"/>
</dbReference>
<reference evidence="10" key="1">
    <citation type="submission" date="2020-10" db="EMBL/GenBank/DDBJ databases">
        <title>Chromosome-scale genome assembly of the Allis shad, Alosa alosa.</title>
        <authorList>
            <person name="Margot Z."/>
            <person name="Christophe K."/>
            <person name="Cabau C."/>
            <person name="Louis A."/>
            <person name="Berthelot C."/>
            <person name="Parey E."/>
            <person name="Roest Crollius H."/>
            <person name="Montfort J."/>
            <person name="Robinson-Rechavi M."/>
            <person name="Bucao C."/>
            <person name="Bouchez O."/>
            <person name="Gislard M."/>
            <person name="Lluch J."/>
            <person name="Milhes M."/>
            <person name="Lampietro C."/>
            <person name="Lopez Roques C."/>
            <person name="Donnadieu C."/>
            <person name="Braasch I."/>
            <person name="Desvignes T."/>
            <person name="Postlethwait J."/>
            <person name="Bobe J."/>
            <person name="Guiguen Y."/>
        </authorList>
    </citation>
    <scope>NUCLEOTIDE SEQUENCE</scope>
    <source>
        <strain evidence="10">M-15738</strain>
        <tissue evidence="10">Blood</tissue>
    </source>
</reference>
<dbReference type="InterPro" id="IPR006574">
    <property type="entry name" value="PRY"/>
</dbReference>
<dbReference type="Pfam" id="PF05729">
    <property type="entry name" value="NACHT"/>
    <property type="match status" value="1"/>
</dbReference>
<dbReference type="Gene3D" id="3.40.50.300">
    <property type="entry name" value="P-loop containing nucleotide triphosphate hydrolases"/>
    <property type="match status" value="1"/>
</dbReference>
<evidence type="ECO:0000256" key="5">
    <source>
        <dbReference type="ARBA" id="ARBA00022741"/>
    </source>
</evidence>
<dbReference type="CDD" id="cd16040">
    <property type="entry name" value="SPRY_PRY_SNTX"/>
    <property type="match status" value="1"/>
</dbReference>
<dbReference type="GO" id="GO:0005524">
    <property type="term" value="F:ATP binding"/>
    <property type="evidence" value="ECO:0007669"/>
    <property type="project" value="UniProtKB-KW"/>
</dbReference>
<dbReference type="Pfam" id="PF13516">
    <property type="entry name" value="LRR_6"/>
    <property type="match status" value="3"/>
</dbReference>
<evidence type="ECO:0008006" key="12">
    <source>
        <dbReference type="Google" id="ProtNLM"/>
    </source>
</evidence>
<dbReference type="Pfam" id="PF00622">
    <property type="entry name" value="SPRY"/>
    <property type="match status" value="1"/>
</dbReference>
<dbReference type="GO" id="GO:0005737">
    <property type="term" value="C:cytoplasm"/>
    <property type="evidence" value="ECO:0007669"/>
    <property type="project" value="UniProtKB-SubCell"/>
</dbReference>
<dbReference type="InterPro" id="IPR029495">
    <property type="entry name" value="NACHT-assoc"/>
</dbReference>
<dbReference type="Gene3D" id="3.80.10.10">
    <property type="entry name" value="Ribonuclease Inhibitor"/>
    <property type="match status" value="1"/>
</dbReference>
<dbReference type="SUPFAM" id="SSF52047">
    <property type="entry name" value="RNI-like"/>
    <property type="match status" value="1"/>
</dbReference>
<feature type="domain" description="B30.2/SPRY" evidence="8">
    <location>
        <begin position="911"/>
        <end position="1113"/>
    </location>
</feature>
<accession>A0AAV6GWQ9</accession>
<dbReference type="SMART" id="SM00589">
    <property type="entry name" value="PRY"/>
    <property type="match status" value="1"/>
</dbReference>
<dbReference type="FunFam" id="3.40.50.300:FF:000210">
    <property type="entry name" value="Si:dkey-16p6.1"/>
    <property type="match status" value="1"/>
</dbReference>
<dbReference type="EMBL" id="JADWDJ010000007">
    <property type="protein sequence ID" value="KAG5278097.1"/>
    <property type="molecule type" value="Genomic_DNA"/>
</dbReference>
<dbReference type="InterPro" id="IPR051261">
    <property type="entry name" value="NLR"/>
</dbReference>
<gene>
    <name evidence="10" type="ORF">AALO_G00095150</name>
</gene>
<comment type="caution">
    <text evidence="10">The sequence shown here is derived from an EMBL/GenBank/DDBJ whole genome shotgun (WGS) entry which is preliminary data.</text>
</comment>
<dbReference type="SUPFAM" id="SSF49899">
    <property type="entry name" value="Concanavalin A-like lectins/glucanases"/>
    <property type="match status" value="1"/>
</dbReference>
<protein>
    <recommendedName>
        <fullName evidence="12">NACHT, LRR and PYD domains-containing protein 12-like</fullName>
    </recommendedName>
</protein>
<dbReference type="InterPro" id="IPR013320">
    <property type="entry name" value="ConA-like_dom_sf"/>
</dbReference>
<dbReference type="InterPro" id="IPR032675">
    <property type="entry name" value="LRR_dom_sf"/>
</dbReference>